<dbReference type="AlphaFoldDB" id="A0A2I1GJC0"/>
<proteinExistence type="predicted"/>
<dbReference type="VEuPathDB" id="FungiDB:RhiirFUN_016659"/>
<reference evidence="2 3" key="1">
    <citation type="submission" date="2015-10" db="EMBL/GenBank/DDBJ databases">
        <title>Genome analyses suggest a sexual origin of heterokaryosis in a supposedly ancient asexual fungus.</title>
        <authorList>
            <person name="Ropars J."/>
            <person name="Sedzielewska K."/>
            <person name="Noel J."/>
            <person name="Charron P."/>
            <person name="Farinelli L."/>
            <person name="Marton T."/>
            <person name="Kruger M."/>
            <person name="Pelin A."/>
            <person name="Brachmann A."/>
            <person name="Corradi N."/>
        </authorList>
    </citation>
    <scope>NUCLEOTIDE SEQUENCE [LARGE SCALE GENOMIC DNA]</scope>
    <source>
        <strain evidence="2 3">A4</strain>
    </source>
</reference>
<accession>A0A2I1GJC0</accession>
<evidence type="ECO:0000313" key="3">
    <source>
        <dbReference type="Proteomes" id="UP000234323"/>
    </source>
</evidence>
<feature type="coiled-coil region" evidence="1">
    <location>
        <begin position="3"/>
        <end position="30"/>
    </location>
</feature>
<dbReference type="Proteomes" id="UP000234323">
    <property type="component" value="Unassembled WGS sequence"/>
</dbReference>
<organism evidence="2 3">
    <name type="scientific">Rhizophagus irregularis</name>
    <dbReference type="NCBI Taxonomy" id="588596"/>
    <lineage>
        <taxon>Eukaryota</taxon>
        <taxon>Fungi</taxon>
        <taxon>Fungi incertae sedis</taxon>
        <taxon>Mucoromycota</taxon>
        <taxon>Glomeromycotina</taxon>
        <taxon>Glomeromycetes</taxon>
        <taxon>Glomerales</taxon>
        <taxon>Glomeraceae</taxon>
        <taxon>Rhizophagus</taxon>
    </lineage>
</organism>
<dbReference type="VEuPathDB" id="FungiDB:FUN_011778"/>
<evidence type="ECO:0000256" key="1">
    <source>
        <dbReference type="SAM" id="Coils"/>
    </source>
</evidence>
<evidence type="ECO:0000313" key="2">
    <source>
        <dbReference type="EMBL" id="PKY46718.1"/>
    </source>
</evidence>
<dbReference type="EMBL" id="LLXI01000475">
    <property type="protein sequence ID" value="PKY46718.1"/>
    <property type="molecule type" value="Genomic_DNA"/>
</dbReference>
<keyword evidence="1" id="KW-0175">Coiled coil</keyword>
<gene>
    <name evidence="2" type="ORF">RhiirA4_461660</name>
</gene>
<dbReference type="VEuPathDB" id="FungiDB:RhiirA1_471312"/>
<keyword evidence="3" id="KW-1185">Reference proteome</keyword>
<sequence>MLNDNFRNRINDENREVNEKNVNEKCLENRPPGEAQKNLNEIHISCDNIEALGTIEELLIKKADTVQHLNFMLGPVPKFLSHFVNLKILEMNPPSLFQRSAKHANTNLRHLEKTSVFTFCFKNLKANLSSHIILIGLIESANVQLITISIRKDIFNNIDDIRRLTQTLYQNCPNLRLLANSQHLDGLAIVNEDNERGFNYKDVYEILTRSSPLNLSKFKFVFEERLMPNLKFLESFLNNWKNRQPIL</sequence>
<name>A0A2I1GJC0_9GLOM</name>
<comment type="caution">
    <text evidence="2">The sequence shown here is derived from an EMBL/GenBank/DDBJ whole genome shotgun (WGS) entry which is preliminary data.</text>
</comment>
<protein>
    <submittedName>
        <fullName evidence="2">Uncharacterized protein</fullName>
    </submittedName>
</protein>